<name>A0A085VMT1_PSESX</name>
<reference evidence="2 3" key="1">
    <citation type="submission" date="2014-07" db="EMBL/GenBank/DDBJ databases">
        <title>Draft Genome Sequences of Environmental Pseudomonas syringae strains.</title>
        <authorList>
            <person name="Baltrus D.A."/>
            <person name="Berge O."/>
            <person name="Morris C."/>
        </authorList>
    </citation>
    <scope>NUCLEOTIDE SEQUENCE [LARGE SCALE GENOMIC DNA]</scope>
    <source>
        <strain evidence="2 3">GAW0119</strain>
    </source>
</reference>
<dbReference type="RefSeq" id="WP_032627408.1">
    <property type="nucleotide sequence ID" value="NZ_JPQU01000024.1"/>
</dbReference>
<organism evidence="2 3">
    <name type="scientific">Pseudomonas syringae</name>
    <dbReference type="NCBI Taxonomy" id="317"/>
    <lineage>
        <taxon>Bacteria</taxon>
        <taxon>Pseudomonadati</taxon>
        <taxon>Pseudomonadota</taxon>
        <taxon>Gammaproteobacteria</taxon>
        <taxon>Pseudomonadales</taxon>
        <taxon>Pseudomonadaceae</taxon>
        <taxon>Pseudomonas</taxon>
    </lineage>
</organism>
<sequence>MSTQRRSLPSSQKGMVLVVSLIFLLLLTLLGVSAMQNATMQEKMSGSVMVRNQSFQFAEAALRLGESEIQKTGFVLAKCAPVANCAPPGDSTGFPSAGGGASGVTWVQAGTNAVYALQNIGTTTTPVARPPTCSSGSSVTLYRVTASARQGSSITVLESIYANC</sequence>
<dbReference type="AlphaFoldDB" id="A0A085VMT1"/>
<protein>
    <submittedName>
        <fullName evidence="2">Pilus assembly protein PilX</fullName>
    </submittedName>
</protein>
<gene>
    <name evidence="2" type="ORF">IV01_07755</name>
</gene>
<dbReference type="Pfam" id="PF14341">
    <property type="entry name" value="PilX_N"/>
    <property type="match status" value="1"/>
</dbReference>
<keyword evidence="3" id="KW-1185">Reference proteome</keyword>
<dbReference type="EMBL" id="JPQU01000024">
    <property type="protein sequence ID" value="KFE56744.1"/>
    <property type="molecule type" value="Genomic_DNA"/>
</dbReference>
<feature type="domain" description="Type 4 fimbrial biogenesis protein PilX N-terminal" evidence="1">
    <location>
        <begin position="13"/>
        <end position="63"/>
    </location>
</feature>
<evidence type="ECO:0000313" key="2">
    <source>
        <dbReference type="EMBL" id="KFE56744.1"/>
    </source>
</evidence>
<comment type="caution">
    <text evidence="2">The sequence shown here is derived from an EMBL/GenBank/DDBJ whole genome shotgun (WGS) entry which is preliminary data.</text>
</comment>
<proteinExistence type="predicted"/>
<accession>A0A085VMT1</accession>
<evidence type="ECO:0000313" key="3">
    <source>
        <dbReference type="Proteomes" id="UP000028631"/>
    </source>
</evidence>
<evidence type="ECO:0000259" key="1">
    <source>
        <dbReference type="Pfam" id="PF14341"/>
    </source>
</evidence>
<dbReference type="PATRIC" id="fig|317.175.peg.1609"/>
<dbReference type="Proteomes" id="UP000028631">
    <property type="component" value="Unassembled WGS sequence"/>
</dbReference>
<dbReference type="InterPro" id="IPR025746">
    <property type="entry name" value="PilX_N_dom"/>
</dbReference>